<dbReference type="InterPro" id="IPR017871">
    <property type="entry name" value="ABC_transporter-like_CS"/>
</dbReference>
<feature type="domain" description="ABC transporter" evidence="4">
    <location>
        <begin position="1"/>
        <end position="231"/>
    </location>
</feature>
<evidence type="ECO:0000256" key="3">
    <source>
        <dbReference type="ARBA" id="ARBA00022840"/>
    </source>
</evidence>
<name>A0ABP9MGB0_9GAMM</name>
<evidence type="ECO:0000313" key="5">
    <source>
        <dbReference type="EMBL" id="GAA5095950.1"/>
    </source>
</evidence>
<evidence type="ECO:0000259" key="4">
    <source>
        <dbReference type="PROSITE" id="PS50893"/>
    </source>
</evidence>
<gene>
    <name evidence="5" type="ORF">GCM10023338_05820</name>
</gene>
<dbReference type="PROSITE" id="PS00211">
    <property type="entry name" value="ABC_TRANSPORTER_1"/>
    <property type="match status" value="1"/>
</dbReference>
<reference evidence="6" key="1">
    <citation type="journal article" date="2019" name="Int. J. Syst. Evol. Microbiol.">
        <title>The Global Catalogue of Microorganisms (GCM) 10K type strain sequencing project: providing services to taxonomists for standard genome sequencing and annotation.</title>
        <authorList>
            <consortium name="The Broad Institute Genomics Platform"/>
            <consortium name="The Broad Institute Genome Sequencing Center for Infectious Disease"/>
            <person name="Wu L."/>
            <person name="Ma J."/>
        </authorList>
    </citation>
    <scope>NUCLEOTIDE SEQUENCE [LARGE SCALE GENOMIC DNA]</scope>
    <source>
        <strain evidence="6">JCM 18424</strain>
    </source>
</reference>
<dbReference type="Proteomes" id="UP001500631">
    <property type="component" value="Unassembled WGS sequence"/>
</dbReference>
<dbReference type="Pfam" id="PF00005">
    <property type="entry name" value="ABC_tran"/>
    <property type="match status" value="1"/>
</dbReference>
<evidence type="ECO:0000256" key="2">
    <source>
        <dbReference type="ARBA" id="ARBA00022741"/>
    </source>
</evidence>
<dbReference type="GO" id="GO:0005524">
    <property type="term" value="F:ATP binding"/>
    <property type="evidence" value="ECO:0007669"/>
    <property type="project" value="UniProtKB-KW"/>
</dbReference>
<dbReference type="EMBL" id="BAABKE010000002">
    <property type="protein sequence ID" value="GAA5095950.1"/>
    <property type="molecule type" value="Genomic_DNA"/>
</dbReference>
<keyword evidence="6" id="KW-1185">Reference proteome</keyword>
<dbReference type="InterPro" id="IPR027417">
    <property type="entry name" value="P-loop_NTPase"/>
</dbReference>
<keyword evidence="3 5" id="KW-0067">ATP-binding</keyword>
<evidence type="ECO:0000313" key="6">
    <source>
        <dbReference type="Proteomes" id="UP001500631"/>
    </source>
</evidence>
<organism evidence="5 6">
    <name type="scientific">Wohlfahrtiimonas larvae</name>
    <dbReference type="NCBI Taxonomy" id="1157986"/>
    <lineage>
        <taxon>Bacteria</taxon>
        <taxon>Pseudomonadati</taxon>
        <taxon>Pseudomonadota</taxon>
        <taxon>Gammaproteobacteria</taxon>
        <taxon>Cardiobacteriales</taxon>
        <taxon>Ignatzschineriaceae</taxon>
        <taxon>Wohlfahrtiimonas</taxon>
    </lineage>
</organism>
<dbReference type="PANTHER" id="PTHR42781:SF4">
    <property type="entry name" value="SPERMIDINE_PUTRESCINE IMPORT ATP-BINDING PROTEIN POTA"/>
    <property type="match status" value="1"/>
</dbReference>
<dbReference type="PANTHER" id="PTHR42781">
    <property type="entry name" value="SPERMIDINE/PUTRESCINE IMPORT ATP-BINDING PROTEIN POTA"/>
    <property type="match status" value="1"/>
</dbReference>
<dbReference type="SMART" id="SM00382">
    <property type="entry name" value="AAA"/>
    <property type="match status" value="1"/>
</dbReference>
<keyword evidence="2" id="KW-0547">Nucleotide-binding</keyword>
<sequence length="232" mass="26249">MLKIHNFSLKLPKFQLDSISLIVKTGGYCVILGRTGSGKTLLLESIAGRYPNIEGDIGFNGQSFKNLASEDRNIGFVYQNFELFCHLTVYENIAFPLKMRRESSSITKKSVTEIADLLGISHLLMHTIHHLSGGEKQRVALARALIFKPKILLLDEPTSALDYVTRHEMRKVLRDIHQAYQPTIIHVTHDISEALSLATQIGVMNRGRLMHAYELTEEIKAEGESFLFEQLR</sequence>
<comment type="caution">
    <text evidence="5">The sequence shown here is derived from an EMBL/GenBank/DDBJ whole genome shotgun (WGS) entry which is preliminary data.</text>
</comment>
<protein>
    <submittedName>
        <fullName evidence="5">ATP-binding cassette domain-containing protein</fullName>
    </submittedName>
</protein>
<dbReference type="InterPro" id="IPR003439">
    <property type="entry name" value="ABC_transporter-like_ATP-bd"/>
</dbReference>
<accession>A0ABP9MGB0</accession>
<keyword evidence="1" id="KW-0813">Transport</keyword>
<dbReference type="RefSeq" id="WP_077924693.1">
    <property type="nucleotide sequence ID" value="NZ_BAABKE010000002.1"/>
</dbReference>
<dbReference type="InterPro" id="IPR050093">
    <property type="entry name" value="ABC_SmlMolc_Importer"/>
</dbReference>
<dbReference type="SUPFAM" id="SSF52540">
    <property type="entry name" value="P-loop containing nucleoside triphosphate hydrolases"/>
    <property type="match status" value="1"/>
</dbReference>
<dbReference type="PROSITE" id="PS50893">
    <property type="entry name" value="ABC_TRANSPORTER_2"/>
    <property type="match status" value="1"/>
</dbReference>
<proteinExistence type="predicted"/>
<evidence type="ECO:0000256" key="1">
    <source>
        <dbReference type="ARBA" id="ARBA00022448"/>
    </source>
</evidence>
<dbReference type="Gene3D" id="3.40.50.300">
    <property type="entry name" value="P-loop containing nucleotide triphosphate hydrolases"/>
    <property type="match status" value="1"/>
</dbReference>
<dbReference type="InterPro" id="IPR003593">
    <property type="entry name" value="AAA+_ATPase"/>
</dbReference>